<sequence>MGNSATTVSLQDSTENGHGHSKKRVKGKVSNSVPNSPTSFKDAIFKKKLKISTRLWQRHRLNTNDTRGKERYPASADL</sequence>
<evidence type="ECO:0000313" key="3">
    <source>
        <dbReference type="Proteomes" id="UP000886998"/>
    </source>
</evidence>
<dbReference type="OrthoDB" id="5963205at2759"/>
<reference evidence="2" key="1">
    <citation type="submission" date="2020-08" db="EMBL/GenBank/DDBJ databases">
        <title>Multicomponent nature underlies the extraordinary mechanical properties of spider dragline silk.</title>
        <authorList>
            <person name="Kono N."/>
            <person name="Nakamura H."/>
            <person name="Mori M."/>
            <person name="Yoshida Y."/>
            <person name="Ohtoshi R."/>
            <person name="Malay A.D."/>
            <person name="Moran D.A.P."/>
            <person name="Tomita M."/>
            <person name="Numata K."/>
            <person name="Arakawa K."/>
        </authorList>
    </citation>
    <scope>NUCLEOTIDE SEQUENCE</scope>
</reference>
<dbReference type="Proteomes" id="UP000886998">
    <property type="component" value="Unassembled WGS sequence"/>
</dbReference>
<feature type="region of interest" description="Disordered" evidence="1">
    <location>
        <begin position="1"/>
        <end position="42"/>
    </location>
</feature>
<comment type="caution">
    <text evidence="2">The sequence shown here is derived from an EMBL/GenBank/DDBJ whole genome shotgun (WGS) entry which is preliminary data.</text>
</comment>
<evidence type="ECO:0000256" key="1">
    <source>
        <dbReference type="SAM" id="MobiDB-lite"/>
    </source>
</evidence>
<proteinExistence type="predicted"/>
<protein>
    <submittedName>
        <fullName evidence="2">Uncharacterized protein</fullName>
    </submittedName>
</protein>
<feature type="region of interest" description="Disordered" evidence="1">
    <location>
        <begin position="58"/>
        <end position="78"/>
    </location>
</feature>
<organism evidence="2 3">
    <name type="scientific">Trichonephila inaurata madagascariensis</name>
    <dbReference type="NCBI Taxonomy" id="2747483"/>
    <lineage>
        <taxon>Eukaryota</taxon>
        <taxon>Metazoa</taxon>
        <taxon>Ecdysozoa</taxon>
        <taxon>Arthropoda</taxon>
        <taxon>Chelicerata</taxon>
        <taxon>Arachnida</taxon>
        <taxon>Araneae</taxon>
        <taxon>Araneomorphae</taxon>
        <taxon>Entelegynae</taxon>
        <taxon>Araneoidea</taxon>
        <taxon>Nephilidae</taxon>
        <taxon>Trichonephila</taxon>
        <taxon>Trichonephila inaurata</taxon>
    </lineage>
</organism>
<gene>
    <name evidence="2" type="ORF">TNIN_70451</name>
</gene>
<name>A0A8X7CEJ6_9ARAC</name>
<evidence type="ECO:0000313" key="2">
    <source>
        <dbReference type="EMBL" id="GFY62062.1"/>
    </source>
</evidence>
<feature type="compositionally biased region" description="Polar residues" evidence="1">
    <location>
        <begin position="29"/>
        <end position="39"/>
    </location>
</feature>
<dbReference type="EMBL" id="BMAV01014053">
    <property type="protein sequence ID" value="GFY62062.1"/>
    <property type="molecule type" value="Genomic_DNA"/>
</dbReference>
<dbReference type="AlphaFoldDB" id="A0A8X7CEJ6"/>
<accession>A0A8X7CEJ6</accession>
<keyword evidence="3" id="KW-1185">Reference proteome</keyword>
<feature type="compositionally biased region" description="Polar residues" evidence="1">
    <location>
        <begin position="1"/>
        <end position="16"/>
    </location>
</feature>